<evidence type="ECO:0000256" key="2">
    <source>
        <dbReference type="ARBA" id="ARBA00023002"/>
    </source>
</evidence>
<dbReference type="STRING" id="93759.A0A1R3JKV1"/>
<sequence length="226" mass="25444">MVIAKTDQVHVQVKPEYDRQSELKDFDDTKAGVKGLVDAGIQQVPWIFHHPPDQLGKNSASGSTLQVSIPVIDLGGVKKDQATRQEIVEKVRDASKTWGFFQVVNHGIPVSVLEDMKDGVHRFFEQDLEVKKQFYTRDFSKSVIYHSNFDLYSSPAANWRDSLSTTIAPNPPLPEELPEVSSHNSPWVQPITLTLASSPRFCKTILVVSKFFIKINGLIYPQLLEL</sequence>
<dbReference type="Proteomes" id="UP000187203">
    <property type="component" value="Unassembled WGS sequence"/>
</dbReference>
<dbReference type="PANTHER" id="PTHR10209:SF791">
    <property type="entry name" value="1-AMINOCYCLOPROPANE-1-CARBOXYLATE OXIDASE HOMOLOG 1"/>
    <property type="match status" value="1"/>
</dbReference>
<accession>A0A1R3JKV1</accession>
<evidence type="ECO:0000259" key="4">
    <source>
        <dbReference type="Pfam" id="PF14226"/>
    </source>
</evidence>
<dbReference type="Gene3D" id="2.60.120.330">
    <property type="entry name" value="B-lactam Antibiotic, Isopenicillin N Synthase, Chain"/>
    <property type="match status" value="1"/>
</dbReference>
<reference evidence="6" key="1">
    <citation type="submission" date="2013-09" db="EMBL/GenBank/DDBJ databases">
        <title>Corchorus olitorius genome sequencing.</title>
        <authorList>
            <person name="Alam M."/>
            <person name="Haque M.S."/>
            <person name="Islam M.S."/>
            <person name="Emdad E.M."/>
            <person name="Islam M.M."/>
            <person name="Ahmed B."/>
            <person name="Halim A."/>
            <person name="Hossen Q.M.M."/>
            <person name="Hossain M.Z."/>
            <person name="Ahmed R."/>
            <person name="Khan M.M."/>
            <person name="Islam R."/>
            <person name="Rashid M.M."/>
            <person name="Khan S.A."/>
            <person name="Rahman M.S."/>
            <person name="Alam M."/>
            <person name="Yahiya A.S."/>
            <person name="Khan M.S."/>
            <person name="Azam M.S."/>
            <person name="Haque T."/>
            <person name="Lashkar M.Z.H."/>
            <person name="Akhand A.I."/>
            <person name="Morshed G."/>
            <person name="Roy S."/>
            <person name="Uddin K.S."/>
            <person name="Rabeya T."/>
            <person name="Hossain A.S."/>
            <person name="Chowdhury A."/>
            <person name="Snigdha A.R."/>
            <person name="Mortoza M.S."/>
            <person name="Matin S.A."/>
            <person name="Hoque S.M.E."/>
            <person name="Islam M.K."/>
            <person name="Roy D.K."/>
            <person name="Haider R."/>
            <person name="Moosa M.M."/>
            <person name="Elias S.M."/>
            <person name="Hasan A.M."/>
            <person name="Jahan S."/>
            <person name="Shafiuddin M."/>
            <person name="Mahmood N."/>
            <person name="Shommy N.S."/>
        </authorList>
    </citation>
    <scope>NUCLEOTIDE SEQUENCE [LARGE SCALE GENOMIC DNA]</scope>
    <source>
        <strain evidence="6">cv. O-4</strain>
    </source>
</reference>
<name>A0A1R3JKV1_9ROSI</name>
<evidence type="ECO:0000313" key="6">
    <source>
        <dbReference type="Proteomes" id="UP000187203"/>
    </source>
</evidence>
<protein>
    <recommendedName>
        <fullName evidence="4">Non-haem dioxygenase N-terminal domain-containing protein</fullName>
    </recommendedName>
</protein>
<dbReference type="SUPFAM" id="SSF51197">
    <property type="entry name" value="Clavaminate synthase-like"/>
    <property type="match status" value="1"/>
</dbReference>
<dbReference type="Pfam" id="PF14226">
    <property type="entry name" value="DIOX_N"/>
    <property type="match status" value="1"/>
</dbReference>
<keyword evidence="2" id="KW-0560">Oxidoreductase</keyword>
<proteinExistence type="predicted"/>
<keyword evidence="3" id="KW-0408">Iron</keyword>
<dbReference type="PANTHER" id="PTHR10209">
    <property type="entry name" value="OXIDOREDUCTASE, 2OG-FE II OXYGENASE FAMILY PROTEIN"/>
    <property type="match status" value="1"/>
</dbReference>
<dbReference type="InterPro" id="IPR026992">
    <property type="entry name" value="DIOX_N"/>
</dbReference>
<keyword evidence="1" id="KW-0479">Metal-binding</keyword>
<organism evidence="5 6">
    <name type="scientific">Corchorus olitorius</name>
    <dbReference type="NCBI Taxonomy" id="93759"/>
    <lineage>
        <taxon>Eukaryota</taxon>
        <taxon>Viridiplantae</taxon>
        <taxon>Streptophyta</taxon>
        <taxon>Embryophyta</taxon>
        <taxon>Tracheophyta</taxon>
        <taxon>Spermatophyta</taxon>
        <taxon>Magnoliopsida</taxon>
        <taxon>eudicotyledons</taxon>
        <taxon>Gunneridae</taxon>
        <taxon>Pentapetalae</taxon>
        <taxon>rosids</taxon>
        <taxon>malvids</taxon>
        <taxon>Malvales</taxon>
        <taxon>Malvaceae</taxon>
        <taxon>Grewioideae</taxon>
        <taxon>Apeibeae</taxon>
        <taxon>Corchorus</taxon>
    </lineage>
</organism>
<comment type="caution">
    <text evidence="5">The sequence shown here is derived from an EMBL/GenBank/DDBJ whole genome shotgun (WGS) entry which is preliminary data.</text>
</comment>
<evidence type="ECO:0000256" key="1">
    <source>
        <dbReference type="ARBA" id="ARBA00022723"/>
    </source>
</evidence>
<gene>
    <name evidence="5" type="ORF">COLO4_15839</name>
</gene>
<evidence type="ECO:0000256" key="3">
    <source>
        <dbReference type="ARBA" id="ARBA00023004"/>
    </source>
</evidence>
<dbReference type="GO" id="GO:0046872">
    <property type="term" value="F:metal ion binding"/>
    <property type="evidence" value="ECO:0007669"/>
    <property type="project" value="UniProtKB-KW"/>
</dbReference>
<evidence type="ECO:0000313" key="5">
    <source>
        <dbReference type="EMBL" id="OMO95489.1"/>
    </source>
</evidence>
<feature type="domain" description="Non-haem dioxygenase N-terminal" evidence="4">
    <location>
        <begin position="69"/>
        <end position="169"/>
    </location>
</feature>
<dbReference type="InterPro" id="IPR027443">
    <property type="entry name" value="IPNS-like_sf"/>
</dbReference>
<dbReference type="GO" id="GO:0016491">
    <property type="term" value="F:oxidoreductase activity"/>
    <property type="evidence" value="ECO:0007669"/>
    <property type="project" value="UniProtKB-KW"/>
</dbReference>
<keyword evidence="6" id="KW-1185">Reference proteome</keyword>
<dbReference type="AlphaFoldDB" id="A0A1R3JKV1"/>
<dbReference type="OrthoDB" id="288590at2759"/>
<dbReference type="EMBL" id="AWUE01015830">
    <property type="protein sequence ID" value="OMO95489.1"/>
    <property type="molecule type" value="Genomic_DNA"/>
</dbReference>